<protein>
    <submittedName>
        <fullName evidence="1">Uncharacterized protein</fullName>
    </submittedName>
</protein>
<keyword evidence="2" id="KW-1185">Reference proteome</keyword>
<dbReference type="Proteomes" id="UP001161405">
    <property type="component" value="Unassembled WGS sequence"/>
</dbReference>
<comment type="caution">
    <text evidence="1">The sequence shown here is derived from an EMBL/GenBank/DDBJ whole genome shotgun (WGS) entry which is preliminary data.</text>
</comment>
<accession>A0ABQ5UMI7</accession>
<gene>
    <name evidence="1" type="ORF">GCM10007879_06930</name>
</gene>
<reference evidence="1" key="2">
    <citation type="submission" date="2023-01" db="EMBL/GenBank/DDBJ databases">
        <title>Draft genome sequence of Maritalea porphyrae strain NBRC 107169.</title>
        <authorList>
            <person name="Sun Q."/>
            <person name="Mori K."/>
        </authorList>
    </citation>
    <scope>NUCLEOTIDE SEQUENCE</scope>
    <source>
        <strain evidence="1">NBRC 107169</strain>
    </source>
</reference>
<evidence type="ECO:0000313" key="2">
    <source>
        <dbReference type="Proteomes" id="UP001161405"/>
    </source>
</evidence>
<evidence type="ECO:0000313" key="1">
    <source>
        <dbReference type="EMBL" id="GLQ16444.1"/>
    </source>
</evidence>
<sequence>MVFIGELSKNISHFAINMLGKAKPVSTFPGPDFAGLASPVIHILEKMMMNALLMHVVEVASG</sequence>
<proteinExistence type="predicted"/>
<organism evidence="1 2">
    <name type="scientific">Maritalea porphyrae</name>
    <dbReference type="NCBI Taxonomy" id="880732"/>
    <lineage>
        <taxon>Bacteria</taxon>
        <taxon>Pseudomonadati</taxon>
        <taxon>Pseudomonadota</taxon>
        <taxon>Alphaproteobacteria</taxon>
        <taxon>Hyphomicrobiales</taxon>
        <taxon>Devosiaceae</taxon>
        <taxon>Maritalea</taxon>
    </lineage>
</organism>
<dbReference type="EMBL" id="BSNI01000002">
    <property type="protein sequence ID" value="GLQ16444.1"/>
    <property type="molecule type" value="Genomic_DNA"/>
</dbReference>
<name>A0ABQ5UMI7_9HYPH</name>
<reference evidence="1" key="1">
    <citation type="journal article" date="2014" name="Int. J. Syst. Evol. Microbiol.">
        <title>Complete genome of a new Firmicutes species belonging to the dominant human colonic microbiota ('Ruminococcus bicirculans') reveals two chromosomes and a selective capacity to utilize plant glucans.</title>
        <authorList>
            <consortium name="NISC Comparative Sequencing Program"/>
            <person name="Wegmann U."/>
            <person name="Louis P."/>
            <person name="Goesmann A."/>
            <person name="Henrissat B."/>
            <person name="Duncan S.H."/>
            <person name="Flint H.J."/>
        </authorList>
    </citation>
    <scope>NUCLEOTIDE SEQUENCE</scope>
    <source>
        <strain evidence="1">NBRC 107169</strain>
    </source>
</reference>